<dbReference type="Pfam" id="PF01315">
    <property type="entry name" value="Ald_Xan_dh_C"/>
    <property type="match status" value="1"/>
</dbReference>
<reference evidence="5 6" key="1">
    <citation type="journal article" date="2015" name="Stand. Genomic Sci.">
        <title>Genomic Encyclopedia of Bacterial and Archaeal Type Strains, Phase III: the genomes of soil and plant-associated and newly described type strains.</title>
        <authorList>
            <person name="Whitman W.B."/>
            <person name="Woyke T."/>
            <person name="Klenk H.P."/>
            <person name="Zhou Y."/>
            <person name="Lilburn T.G."/>
            <person name="Beck B.J."/>
            <person name="De Vos P."/>
            <person name="Vandamme P."/>
            <person name="Eisen J.A."/>
            <person name="Garrity G."/>
            <person name="Hugenholtz P."/>
            <person name="Kyrpides N.C."/>
        </authorList>
    </citation>
    <scope>NUCLEOTIDE SEQUENCE [LARGE SCALE GENOMIC DNA]</scope>
    <source>
        <strain evidence="5 6">CGMCC 1.5364</strain>
    </source>
</reference>
<dbReference type="Gene3D" id="3.30.365.10">
    <property type="entry name" value="Aldehyde oxidase/xanthine dehydrogenase, molybdopterin binding domain"/>
    <property type="match status" value="4"/>
</dbReference>
<comment type="caution">
    <text evidence="5">The sequence shown here is derived from an EMBL/GenBank/DDBJ whole genome shotgun (WGS) entry which is preliminary data.</text>
</comment>
<evidence type="ECO:0000256" key="2">
    <source>
        <dbReference type="ARBA" id="ARBA00023002"/>
    </source>
</evidence>
<dbReference type="InterPro" id="IPR016208">
    <property type="entry name" value="Ald_Oxase/xanthine_DH-like"/>
</dbReference>
<evidence type="ECO:0000313" key="5">
    <source>
        <dbReference type="EMBL" id="TWI31246.1"/>
    </source>
</evidence>
<dbReference type="Pfam" id="PF02738">
    <property type="entry name" value="MoCoBD_1"/>
    <property type="match status" value="1"/>
</dbReference>
<dbReference type="InterPro" id="IPR008274">
    <property type="entry name" value="AldOxase/xan_DH_MoCoBD1"/>
</dbReference>
<proteinExistence type="predicted"/>
<organism evidence="5 6">
    <name type="scientific">Paracoccus sulfuroxidans</name>
    <dbReference type="NCBI Taxonomy" id="384678"/>
    <lineage>
        <taxon>Bacteria</taxon>
        <taxon>Pseudomonadati</taxon>
        <taxon>Pseudomonadota</taxon>
        <taxon>Alphaproteobacteria</taxon>
        <taxon>Rhodobacterales</taxon>
        <taxon>Paracoccaceae</taxon>
        <taxon>Paracoccus</taxon>
    </lineage>
</organism>
<dbReference type="GO" id="GO:0016491">
    <property type="term" value="F:oxidoreductase activity"/>
    <property type="evidence" value="ECO:0007669"/>
    <property type="project" value="UniProtKB-KW"/>
</dbReference>
<dbReference type="Pfam" id="PF20256">
    <property type="entry name" value="MoCoBD_2"/>
    <property type="match status" value="1"/>
</dbReference>
<dbReference type="SUPFAM" id="SSF54665">
    <property type="entry name" value="CO dehydrogenase molybdoprotein N-domain-like"/>
    <property type="match status" value="1"/>
</dbReference>
<dbReference type="PANTHER" id="PTHR11908:SF132">
    <property type="entry name" value="ALDEHYDE OXIDASE 1-RELATED"/>
    <property type="match status" value="1"/>
</dbReference>
<evidence type="ECO:0000256" key="1">
    <source>
        <dbReference type="ARBA" id="ARBA00022505"/>
    </source>
</evidence>
<dbReference type="InterPro" id="IPR046867">
    <property type="entry name" value="AldOxase/xan_DH_MoCoBD2"/>
</dbReference>
<dbReference type="AlphaFoldDB" id="A0A562NGI4"/>
<dbReference type="InterPro" id="IPR036856">
    <property type="entry name" value="Ald_Oxase/Xan_DH_a/b_sf"/>
</dbReference>
<dbReference type="InterPro" id="IPR000674">
    <property type="entry name" value="Ald_Oxase/Xan_DH_a/b"/>
</dbReference>
<dbReference type="OrthoDB" id="9758509at2"/>
<dbReference type="InterPro" id="IPR037165">
    <property type="entry name" value="AldOxase/xan_DH_Mopterin-bd_sf"/>
</dbReference>
<keyword evidence="2" id="KW-0560">Oxidoreductase</keyword>
<protein>
    <submittedName>
        <fullName evidence="5">Carbon-monoxide dehydrogenase large subunit</fullName>
    </submittedName>
</protein>
<accession>A0A562NGI4</accession>
<evidence type="ECO:0000313" key="6">
    <source>
        <dbReference type="Proteomes" id="UP000316225"/>
    </source>
</evidence>
<dbReference type="FunFam" id="3.30.365.10:FF:000001">
    <property type="entry name" value="Xanthine dehydrogenase oxidase"/>
    <property type="match status" value="1"/>
</dbReference>
<sequence length="778" mass="84687">MKPENPRHLGARIQRLEDPRLLSGRARYIDDIRPNNCLHLKFVRSQVAHAKLLEVDTSMVEDMFPGTIVFTGKDTGALSMKAHQDYPEMQYAEQPLLATDRVRFVGEPIAAVLAEDAYQAEDAAEMVFPDFDFLPVIATMEQAQDPALPPLFDGWKSNVWVERQMAGGDLAAARAGAAHVIRRTYRNQRQTGVPMEGRGVIAEYDQSMRVLTVWSSTQMPHLVRTYIAEELGLPESRIRVIAPDVGGGFGVKGQVFGEEVLLAWCAMKTGRPVKWIEDRRENLLASIHARDHLHTLEAYVSAEGRLLGLWADITVDVGAYSTYPFTAAGDPGMAAKVMPGPYDFQAYEATFRGLASNKCPLGTYRGVARPSAVFSQERLMDDIAREIGMDPIEFRLKNIIREFPYRNVLGFTYDPGSYEESLLRMRDLLQDDIAAAKASRTDPKTRIGVGVACFIEQTAHGTPDFTRRRVPIETGYVAARIEMMPDGEVLIDLGLQSHGQGMETTMAQVAADALGVTPDRVFVRHGDTSAPYSVGTWGSRGGPLGGGAVHVAATEIGTKLKLIAANLLQASPEHVELADNRAFLRDRPETGVDIGYVARSALRNIDRLPEGMSPGLAAEASVDGPKDGTYSNAVHAAVVEIDVPTGKMKIRRFVVVEDCGTIINPLVVDGQVRGGVVQGIGSALCEHFVYDEEGQPLTTSFADYLMPQAPEMPMIEVHHIETPTPLTPLGAKGLGEGGAIGPPAALANAVTNALDFEVRETPLTASAIWHMAQDAKGV</sequence>
<evidence type="ECO:0000256" key="3">
    <source>
        <dbReference type="ARBA" id="ARBA00053029"/>
    </source>
</evidence>
<keyword evidence="1" id="KW-0500">Molybdenum</keyword>
<keyword evidence="6" id="KW-1185">Reference proteome</keyword>
<dbReference type="Gene3D" id="3.90.1170.50">
    <property type="entry name" value="Aldehyde oxidase/xanthine dehydrogenase, a/b hammerhead"/>
    <property type="match status" value="1"/>
</dbReference>
<dbReference type="SUPFAM" id="SSF56003">
    <property type="entry name" value="Molybdenum cofactor-binding domain"/>
    <property type="match status" value="1"/>
</dbReference>
<evidence type="ECO:0000259" key="4">
    <source>
        <dbReference type="SMART" id="SM01008"/>
    </source>
</evidence>
<name>A0A562NGI4_9RHOB</name>
<dbReference type="SMART" id="SM01008">
    <property type="entry name" value="Ald_Xan_dh_C"/>
    <property type="match status" value="1"/>
</dbReference>
<feature type="domain" description="Aldehyde oxidase/xanthine dehydrogenase a/b hammerhead" evidence="4">
    <location>
        <begin position="23"/>
        <end position="135"/>
    </location>
</feature>
<dbReference type="RefSeq" id="WP_145399193.1">
    <property type="nucleotide sequence ID" value="NZ_VLKU01000010.1"/>
</dbReference>
<dbReference type="EMBL" id="VLKU01000010">
    <property type="protein sequence ID" value="TWI31246.1"/>
    <property type="molecule type" value="Genomic_DNA"/>
</dbReference>
<comment type="cofactor">
    <cofactor evidence="3">
        <name>Mo-molybdopterin cytosine dinucleotide</name>
        <dbReference type="ChEBI" id="CHEBI:71308"/>
    </cofactor>
</comment>
<dbReference type="PANTHER" id="PTHR11908">
    <property type="entry name" value="XANTHINE DEHYDROGENASE"/>
    <property type="match status" value="1"/>
</dbReference>
<dbReference type="Proteomes" id="UP000316225">
    <property type="component" value="Unassembled WGS sequence"/>
</dbReference>
<gene>
    <name evidence="5" type="ORF">IQ24_03104</name>
</gene>
<dbReference type="GO" id="GO:0005506">
    <property type="term" value="F:iron ion binding"/>
    <property type="evidence" value="ECO:0007669"/>
    <property type="project" value="InterPro"/>
</dbReference>